<protein>
    <submittedName>
        <fullName evidence="2">Uncharacterized conserved protein YdeI, YjbR/CyaY-like superfamily, DUF1801 family</fullName>
    </submittedName>
</protein>
<dbReference type="AlphaFoldDB" id="A0A1N6G5U3"/>
<dbReference type="InterPro" id="IPR016786">
    <property type="entry name" value="YdeI_bac"/>
</dbReference>
<organism evidence="2 3">
    <name type="scientific">Algoriphagus halophilus</name>
    <dbReference type="NCBI Taxonomy" id="226505"/>
    <lineage>
        <taxon>Bacteria</taxon>
        <taxon>Pseudomonadati</taxon>
        <taxon>Bacteroidota</taxon>
        <taxon>Cytophagia</taxon>
        <taxon>Cytophagales</taxon>
        <taxon>Cyclobacteriaceae</taxon>
        <taxon>Algoriphagus</taxon>
    </lineage>
</organism>
<dbReference type="Pfam" id="PF08818">
    <property type="entry name" value="DUF1801"/>
    <property type="match status" value="1"/>
</dbReference>
<dbReference type="OrthoDB" id="9800461at2"/>
<dbReference type="Gene3D" id="3.90.1150.200">
    <property type="match status" value="1"/>
</dbReference>
<dbReference type="Proteomes" id="UP000185221">
    <property type="component" value="Unassembled WGS sequence"/>
</dbReference>
<evidence type="ECO:0000259" key="1">
    <source>
        <dbReference type="Pfam" id="PF08818"/>
    </source>
</evidence>
<dbReference type="PIRSF" id="PIRSF021308">
    <property type="entry name" value="UCP021308"/>
    <property type="match status" value="1"/>
</dbReference>
<dbReference type="InterPro" id="IPR014922">
    <property type="entry name" value="YdhG-like"/>
</dbReference>
<sequence>MNKNVDNYFVEGCGRCPLGGTPQCKVHSWAQELDLLRAILQESELKEESKWGVPCYTYQGENVLILSAFKEYCCLSFFKGALLKDPYKILSKQGENTYAARLILFTHVQEIQKLTSQIKSTISEAIEVEKSGLKLPAKEYTAKDFVNELQQKLEEDPSFKSAFEALTPGRQRGYNLYFSQAKQSVTRFSRIEKSMIKIFEGKGWNER</sequence>
<dbReference type="STRING" id="226505.SAMN05444394_2989"/>
<name>A0A1N6G5U3_9BACT</name>
<gene>
    <name evidence="2" type="ORF">SAMN05444394_2989</name>
</gene>
<proteinExistence type="predicted"/>
<keyword evidence="3" id="KW-1185">Reference proteome</keyword>
<dbReference type="SUPFAM" id="SSF159888">
    <property type="entry name" value="YdhG-like"/>
    <property type="match status" value="1"/>
</dbReference>
<reference evidence="3" key="1">
    <citation type="submission" date="2016-11" db="EMBL/GenBank/DDBJ databases">
        <authorList>
            <person name="Varghese N."/>
            <person name="Submissions S."/>
        </authorList>
    </citation>
    <scope>NUCLEOTIDE SEQUENCE [LARGE SCALE GENOMIC DNA]</scope>
    <source>
        <strain evidence="3">DSM 15292</strain>
    </source>
</reference>
<evidence type="ECO:0000313" key="2">
    <source>
        <dbReference type="EMBL" id="SIO02831.1"/>
    </source>
</evidence>
<accession>A0A1N6G5U3</accession>
<dbReference type="EMBL" id="FSRC01000002">
    <property type="protein sequence ID" value="SIO02831.1"/>
    <property type="molecule type" value="Genomic_DNA"/>
</dbReference>
<feature type="domain" description="YdhG-like" evidence="1">
    <location>
        <begin position="29"/>
        <end position="126"/>
    </location>
</feature>
<evidence type="ECO:0000313" key="3">
    <source>
        <dbReference type="Proteomes" id="UP000185221"/>
    </source>
</evidence>
<dbReference type="Pfam" id="PF13376">
    <property type="entry name" value="OmdA"/>
    <property type="match status" value="1"/>
</dbReference>